<comment type="caution">
    <text evidence="1">The sequence shown here is derived from an EMBL/GenBank/DDBJ whole genome shotgun (WGS) entry which is preliminary data.</text>
</comment>
<gene>
    <name evidence="1" type="ORF">RFULGI_LOCUS10310</name>
</gene>
<protein>
    <submittedName>
        <fullName evidence="1">931_t:CDS:1</fullName>
    </submittedName>
</protein>
<dbReference type="Proteomes" id="UP000789396">
    <property type="component" value="Unassembled WGS sequence"/>
</dbReference>
<proteinExistence type="predicted"/>
<dbReference type="OrthoDB" id="2462765at2759"/>
<organism evidence="1 2">
    <name type="scientific">Racocetra fulgida</name>
    <dbReference type="NCBI Taxonomy" id="60492"/>
    <lineage>
        <taxon>Eukaryota</taxon>
        <taxon>Fungi</taxon>
        <taxon>Fungi incertae sedis</taxon>
        <taxon>Mucoromycota</taxon>
        <taxon>Glomeromycotina</taxon>
        <taxon>Glomeromycetes</taxon>
        <taxon>Diversisporales</taxon>
        <taxon>Gigasporaceae</taxon>
        <taxon>Racocetra</taxon>
    </lineage>
</organism>
<reference evidence="1" key="1">
    <citation type="submission" date="2021-06" db="EMBL/GenBank/DDBJ databases">
        <authorList>
            <person name="Kallberg Y."/>
            <person name="Tangrot J."/>
            <person name="Rosling A."/>
        </authorList>
    </citation>
    <scope>NUCLEOTIDE SEQUENCE</scope>
    <source>
        <strain evidence="1">IN212</strain>
    </source>
</reference>
<keyword evidence="2" id="KW-1185">Reference proteome</keyword>
<evidence type="ECO:0000313" key="1">
    <source>
        <dbReference type="EMBL" id="CAG8698482.1"/>
    </source>
</evidence>
<evidence type="ECO:0000313" key="2">
    <source>
        <dbReference type="Proteomes" id="UP000789396"/>
    </source>
</evidence>
<accession>A0A9N9N275</accession>
<dbReference type="AlphaFoldDB" id="A0A9N9N275"/>
<dbReference type="EMBL" id="CAJVPZ010020098">
    <property type="protein sequence ID" value="CAG8698482.1"/>
    <property type="molecule type" value="Genomic_DNA"/>
</dbReference>
<name>A0A9N9N275_9GLOM</name>
<feature type="non-terminal residue" evidence="1">
    <location>
        <position position="161"/>
    </location>
</feature>
<sequence length="161" mass="19516">QIKNLNQQNDQTEKLEDKYNKNMKPYNLQEIFKKEIKVGQCFHGLFEEYYRIVKTLKMNPENNFAKVLVDDESKHKIMKFKSKPEDTETIKYDFFNGYRGEDKRYYVKKIHFLTEKEVVYSGYTIKDENDTCIEHHGGCFGGDQPWHHRIFSDDRTDEYRY</sequence>